<dbReference type="PANTHER" id="PTHR24123">
    <property type="entry name" value="ANKYRIN REPEAT-CONTAINING"/>
    <property type="match status" value="1"/>
</dbReference>
<dbReference type="OrthoDB" id="6350762at2759"/>
<feature type="compositionally biased region" description="Low complexity" evidence="4">
    <location>
        <begin position="297"/>
        <end position="310"/>
    </location>
</feature>
<reference evidence="5 6" key="1">
    <citation type="submission" date="2018-04" db="EMBL/GenBank/DDBJ databases">
        <authorList>
            <person name="Zhang X."/>
            <person name="Yuan J."/>
            <person name="Li F."/>
            <person name="Xiang J."/>
        </authorList>
    </citation>
    <scope>NUCLEOTIDE SEQUENCE [LARGE SCALE GENOMIC DNA]</scope>
    <source>
        <tissue evidence="5">Muscle</tissue>
    </source>
</reference>
<gene>
    <name evidence="5" type="ORF">C7M84_018748</name>
</gene>
<dbReference type="Pfam" id="PF12796">
    <property type="entry name" value="Ank_2"/>
    <property type="match status" value="3"/>
</dbReference>
<evidence type="ECO:0000313" key="6">
    <source>
        <dbReference type="Proteomes" id="UP000283509"/>
    </source>
</evidence>
<evidence type="ECO:0000256" key="2">
    <source>
        <dbReference type="ARBA" id="ARBA00023043"/>
    </source>
</evidence>
<dbReference type="Pfam" id="PF00023">
    <property type="entry name" value="Ank"/>
    <property type="match status" value="1"/>
</dbReference>
<feature type="repeat" description="ANK" evidence="3">
    <location>
        <begin position="116"/>
        <end position="148"/>
    </location>
</feature>
<keyword evidence="1" id="KW-0677">Repeat</keyword>
<dbReference type="STRING" id="6689.A0A3R7MJK4"/>
<dbReference type="Proteomes" id="UP000283509">
    <property type="component" value="Unassembled WGS sequence"/>
</dbReference>
<dbReference type="Gene3D" id="3.30.460.90">
    <property type="match status" value="1"/>
</dbReference>
<evidence type="ECO:0000256" key="3">
    <source>
        <dbReference type="PROSITE-ProRule" id="PRU00023"/>
    </source>
</evidence>
<feature type="repeat" description="ANK" evidence="3">
    <location>
        <begin position="83"/>
        <end position="115"/>
    </location>
</feature>
<dbReference type="Gene3D" id="1.25.40.20">
    <property type="entry name" value="Ankyrin repeat-containing domain"/>
    <property type="match status" value="6"/>
</dbReference>
<reference evidence="5 6" key="2">
    <citation type="submission" date="2019-01" db="EMBL/GenBank/DDBJ databases">
        <title>The decoding of complex shrimp genome reveals the adaptation for benthos swimmer, frequently molting mechanism and breeding impact on genome.</title>
        <authorList>
            <person name="Sun Y."/>
            <person name="Gao Y."/>
            <person name="Yu Y."/>
        </authorList>
    </citation>
    <scope>NUCLEOTIDE SEQUENCE [LARGE SCALE GENOMIC DNA]</scope>
    <source>
        <tissue evidence="5">Muscle</tissue>
    </source>
</reference>
<sequence>MFWIRVTPPWLCVRHRMECWGIPGNDVGLLIRRLSADFTFISSFPTRDLIDAVRSGNVEAISTALSRGADQHLTLPEDDPDDPGGSLLTLAARLGHASAVSVLLEAGTHVDHRGHGSRTPLYRAAYMGHADIVEKLVAAGAYLEAQEGDFACTPLHVAAQQGYASCIQKLVDAGADMYARDIWASIPLHRAAMNNKPAAIMQLIECGCDPQVKNKFGKTALHFAALGGGLESAKVLVMNNLNYHEKDGQGFSSLDIARVYSHHEVEWWFLKNPSPEVMRLPMAVPKAKDSECSSSGLPVDGSLPDSSSPVSPLTNIVEVTSHTGAENAPVCTKPDNTKLTIQTNTATEDGVQSTETTADKISVTIKKAVTTLKPKISPDTRHIMVDKSLRIEEELSKSILEYIRRGASHLLINIHHSHDGHYQDKNGLTPVHWAVTLREARTVEVLLDVHKLYPESLSYSGETPADLARQAGNNEVLNIMKRFQVIKKVEDPEELYEELLTVIGSGDDAVKASELLCQGAPLEPVGSLSTHALSLAVTSNRRKLVSLLIAAGAPLTSMAGGLTLLQQAWNSSDVTIRVQALITRAYKNRLAWEKRQLPPRESLLHQGIDRMLDTLGGPTPWKTKWKFLGVKTLTALMCTAAQYNCILTAFFLQQAGAQSFLLSEGGCTSLHAALHFKHWNLAAAMVKDMSASLYISDSSGVLPKDIMPNYLREEIEEALHAKEKRKLDDMYEKLKDESEKEDVKLIIQLSDDLFSIYRNSDGSNSHEIPPYLSSIVCASLSVAAQRGLLQLMYMIVKVCGVQPDTVVDYTNDTTALHLAAAHGISGCVALLLDLNANPLQPDKYGHTALHFAAMNCHDSTYQLLAAMVHDEEPVSVAGTVPSEIKENVDKYLKLYRKTETAIKDNSNVPERTDPAEATVTLLKQVGLSDIVDDCSDFSVDFSEGEAREVSTAVQKECQIIANGVALQDKTYEGTLTLVGSSSDGTRLYAPDECDISIVLSNIPDIEITVVEQNEREVLDCGHRLRIEVRTDAPKFQGNTLIENLYSLVTSYLESHILHDKRLSVVPPGVTRTQVGVSLSFAWQGRQYPLLLVGVDLVPVLPLPWPKDVLRPALTPPDIEEVHLSNKADGTWRCSFAGAEVAVISQLSAEERRVFLSCKTLLSRLKAEVWMPRDVKSLYTWWDSRQWKIPIPAGFALKNAFLNVLEWKRREGVEWREKDLLKWMIRVFREMCQADVEFLADQEQVQAREVLAPKKVYAYFGGDFEKPKVGDGAPDIIGILEQELRSS</sequence>
<feature type="repeat" description="ANK" evidence="3">
    <location>
        <begin position="216"/>
        <end position="248"/>
    </location>
</feature>
<protein>
    <submittedName>
        <fullName evidence="5">Putative serine/threonine-protein phosphatase 6 regulatory ankyrin repeat subunit A-like</fullName>
    </submittedName>
</protein>
<dbReference type="EMBL" id="QCYY01003447">
    <property type="protein sequence ID" value="ROT63379.1"/>
    <property type="molecule type" value="Genomic_DNA"/>
</dbReference>
<organism evidence="5 6">
    <name type="scientific">Penaeus vannamei</name>
    <name type="common">Whiteleg shrimp</name>
    <name type="synonym">Litopenaeus vannamei</name>
    <dbReference type="NCBI Taxonomy" id="6689"/>
    <lineage>
        <taxon>Eukaryota</taxon>
        <taxon>Metazoa</taxon>
        <taxon>Ecdysozoa</taxon>
        <taxon>Arthropoda</taxon>
        <taxon>Crustacea</taxon>
        <taxon>Multicrustacea</taxon>
        <taxon>Malacostraca</taxon>
        <taxon>Eumalacostraca</taxon>
        <taxon>Eucarida</taxon>
        <taxon>Decapoda</taxon>
        <taxon>Dendrobranchiata</taxon>
        <taxon>Penaeoidea</taxon>
        <taxon>Penaeidae</taxon>
        <taxon>Penaeus</taxon>
    </lineage>
</organism>
<dbReference type="SMART" id="SM00248">
    <property type="entry name" value="ANK"/>
    <property type="match status" value="11"/>
</dbReference>
<dbReference type="InterPro" id="IPR051165">
    <property type="entry name" value="Multifunctional_ANK_Repeat"/>
</dbReference>
<dbReference type="PANTHER" id="PTHR24123:SF33">
    <property type="entry name" value="PROTEIN HOS4"/>
    <property type="match status" value="1"/>
</dbReference>
<dbReference type="InterPro" id="IPR036770">
    <property type="entry name" value="Ankyrin_rpt-contain_sf"/>
</dbReference>
<feature type="region of interest" description="Disordered" evidence="4">
    <location>
        <begin position="289"/>
        <end position="310"/>
    </location>
</feature>
<evidence type="ECO:0000313" key="5">
    <source>
        <dbReference type="EMBL" id="ROT63379.1"/>
    </source>
</evidence>
<dbReference type="SUPFAM" id="SSF48403">
    <property type="entry name" value="Ankyrin repeat"/>
    <property type="match status" value="3"/>
</dbReference>
<evidence type="ECO:0000256" key="1">
    <source>
        <dbReference type="ARBA" id="ARBA00022737"/>
    </source>
</evidence>
<dbReference type="PROSITE" id="PS50297">
    <property type="entry name" value="ANK_REP_REGION"/>
    <property type="match status" value="2"/>
</dbReference>
<dbReference type="InterPro" id="IPR002110">
    <property type="entry name" value="Ankyrin_rpt"/>
</dbReference>
<dbReference type="PROSITE" id="PS50088">
    <property type="entry name" value="ANK_REPEAT"/>
    <property type="match status" value="5"/>
</dbReference>
<evidence type="ECO:0000256" key="4">
    <source>
        <dbReference type="SAM" id="MobiDB-lite"/>
    </source>
</evidence>
<feature type="repeat" description="ANK" evidence="3">
    <location>
        <begin position="811"/>
        <end position="843"/>
    </location>
</feature>
<proteinExistence type="predicted"/>
<keyword evidence="6" id="KW-1185">Reference proteome</keyword>
<accession>A0A3R7MJK4</accession>
<feature type="repeat" description="ANK" evidence="3">
    <location>
        <begin position="150"/>
        <end position="182"/>
    </location>
</feature>
<comment type="caution">
    <text evidence="5">The sequence shown here is derived from an EMBL/GenBank/DDBJ whole genome shotgun (WGS) entry which is preliminary data.</text>
</comment>
<name>A0A3R7MJK4_PENVA</name>
<keyword evidence="2 3" id="KW-0040">ANK repeat</keyword>